<accession>A0A8D9BXV9</accession>
<organism evidence="2">
    <name type="scientific">Cacopsylla melanoneura</name>
    <dbReference type="NCBI Taxonomy" id="428564"/>
    <lineage>
        <taxon>Eukaryota</taxon>
        <taxon>Metazoa</taxon>
        <taxon>Ecdysozoa</taxon>
        <taxon>Arthropoda</taxon>
        <taxon>Hexapoda</taxon>
        <taxon>Insecta</taxon>
        <taxon>Pterygota</taxon>
        <taxon>Neoptera</taxon>
        <taxon>Paraneoptera</taxon>
        <taxon>Hemiptera</taxon>
        <taxon>Sternorrhyncha</taxon>
        <taxon>Psylloidea</taxon>
        <taxon>Psyllidae</taxon>
        <taxon>Psyllinae</taxon>
        <taxon>Cacopsylla</taxon>
    </lineage>
</organism>
<evidence type="ECO:0000313" key="2">
    <source>
        <dbReference type="EMBL" id="CAG6792241.1"/>
    </source>
</evidence>
<feature type="compositionally biased region" description="Basic residues" evidence="1">
    <location>
        <begin position="88"/>
        <end position="97"/>
    </location>
</feature>
<reference evidence="2" key="1">
    <citation type="submission" date="2021-05" db="EMBL/GenBank/DDBJ databases">
        <authorList>
            <person name="Alioto T."/>
            <person name="Alioto T."/>
            <person name="Gomez Garrido J."/>
        </authorList>
    </citation>
    <scope>NUCLEOTIDE SEQUENCE</scope>
</reference>
<sequence>MTTTNWKKKWRRRKMTTMMMRTMKRKRMRTRVMRMRRRRPAAPPLLLPVLNRQRVEEAREAALPVERMWQAAHPVARGQSVNNSERGRRGKCKRRRGSSSPLPLSALSFEQIDVYLIRCPFFLTLNPIWIKF</sequence>
<proteinExistence type="predicted"/>
<dbReference type="AlphaFoldDB" id="A0A8D9BXV9"/>
<name>A0A8D9BXV9_9HEMI</name>
<evidence type="ECO:0000256" key="1">
    <source>
        <dbReference type="SAM" id="MobiDB-lite"/>
    </source>
</evidence>
<dbReference type="EMBL" id="HBUF01680484">
    <property type="protein sequence ID" value="CAG6792239.1"/>
    <property type="molecule type" value="Transcribed_RNA"/>
</dbReference>
<dbReference type="EMBL" id="HBUF01680485">
    <property type="protein sequence ID" value="CAG6792241.1"/>
    <property type="molecule type" value="Transcribed_RNA"/>
</dbReference>
<protein>
    <submittedName>
        <fullName evidence="2">Uncharacterized protein</fullName>
    </submittedName>
</protein>
<feature type="region of interest" description="Disordered" evidence="1">
    <location>
        <begin position="74"/>
        <end position="101"/>
    </location>
</feature>